<accession>G4CEL6</accession>
<dbReference type="InterPro" id="IPR008869">
    <property type="entry name" value="MlaC/ttg2D"/>
</dbReference>
<dbReference type="HOGENOM" id="CLU_094502_3_1_4"/>
<protein>
    <submittedName>
        <fullName evidence="3">Toluene tolerance family protein</fullName>
    </submittedName>
</protein>
<dbReference type="STRING" id="1032488.HMPREF9371_0055"/>
<dbReference type="AlphaFoldDB" id="G4CEL6"/>
<gene>
    <name evidence="3" type="ORF">HMPREF9371_0055</name>
</gene>
<sequence>MRRRIRQPPPNNLKASQATAENRPAHIQEDLRKKKKGHQMKKSAFVSALSMGILSIGLAFATPQQAVDQLKENSTQVLNILSRANGGNANQVRRQAENYAIPYFDFARMTELAVGSPWRNASAAQKTALTEQFKTLLIRTYSGTMLEYRNARVNIRPNAVVRGRSVIVTADITPSAGGKAVVMDYTMYQSGNKYRVYNVAVDGASLVTVYRQQFNNTIRQKGIDGLIEELRSKNGA</sequence>
<dbReference type="Proteomes" id="UP000003019">
    <property type="component" value="Unassembled WGS sequence"/>
</dbReference>
<keyword evidence="2" id="KW-0472">Membrane</keyword>
<keyword evidence="2" id="KW-0812">Transmembrane</keyword>
<dbReference type="InterPro" id="IPR042245">
    <property type="entry name" value="Tgt2/MlaC_sf"/>
</dbReference>
<evidence type="ECO:0000313" key="3">
    <source>
        <dbReference type="EMBL" id="EGY53744.1"/>
    </source>
</evidence>
<reference evidence="3 4" key="1">
    <citation type="submission" date="2011-05" db="EMBL/GenBank/DDBJ databases">
        <authorList>
            <person name="Muzny D."/>
            <person name="Qin X."/>
            <person name="Deng J."/>
            <person name="Jiang H."/>
            <person name="Liu Y."/>
            <person name="Qu J."/>
            <person name="Song X.-Z."/>
            <person name="Zhang L."/>
            <person name="Thornton R."/>
            <person name="Coyle M."/>
            <person name="Francisco L."/>
            <person name="Jackson L."/>
            <person name="Javaid M."/>
            <person name="Korchina V."/>
            <person name="Kovar C."/>
            <person name="Mata R."/>
            <person name="Mathew T."/>
            <person name="Ngo R."/>
            <person name="Nguyen L."/>
            <person name="Nguyen N."/>
            <person name="Okwuonu G."/>
            <person name="Ongeri F."/>
            <person name="Pham C."/>
            <person name="Simmons D."/>
            <person name="Wilczek-Boney K."/>
            <person name="Hale W."/>
            <person name="Jakkamsetti A."/>
            <person name="Pham P."/>
            <person name="Ruth R."/>
            <person name="San Lucas F."/>
            <person name="Warren J."/>
            <person name="Zhang J."/>
            <person name="Zhao Z."/>
            <person name="Zhou C."/>
            <person name="Zhu D."/>
            <person name="Lee S."/>
            <person name="Bess C."/>
            <person name="Blankenburg K."/>
            <person name="Forbes L."/>
            <person name="Fu Q."/>
            <person name="Gubbala S."/>
            <person name="Hirani K."/>
            <person name="Jayaseelan J.C."/>
            <person name="Lara F."/>
            <person name="Munidasa M."/>
            <person name="Palculict T."/>
            <person name="Patil S."/>
            <person name="Pu L.-L."/>
            <person name="Saada N."/>
            <person name="Tang L."/>
            <person name="Weissenberger G."/>
            <person name="Zhu Y."/>
            <person name="Hemphill L."/>
            <person name="Shang Y."/>
            <person name="Youmans B."/>
            <person name="Ayvaz T."/>
            <person name="Ross M."/>
            <person name="Santibanez J."/>
            <person name="Aqrawi P."/>
            <person name="Gross S."/>
            <person name="Joshi V."/>
            <person name="Fowler G."/>
            <person name="Nazareth L."/>
            <person name="Reid J."/>
            <person name="Worley K."/>
            <person name="Petrosino J."/>
            <person name="Highlander S."/>
            <person name="Gibbs R."/>
        </authorList>
    </citation>
    <scope>NUCLEOTIDE SEQUENCE [LARGE SCALE GENOMIC DNA]</scope>
    <source>
        <strain evidence="3 4">871</strain>
    </source>
</reference>
<dbReference type="Gene3D" id="3.10.450.710">
    <property type="entry name" value="Tgt2/MlaC"/>
    <property type="match status" value="1"/>
</dbReference>
<dbReference type="PANTHER" id="PTHR36573">
    <property type="entry name" value="INTERMEMBRANE PHOSPHOLIPID TRANSPORT SYSTEM BINDING PROTEIN MLAC"/>
    <property type="match status" value="1"/>
</dbReference>
<evidence type="ECO:0000256" key="1">
    <source>
        <dbReference type="SAM" id="MobiDB-lite"/>
    </source>
</evidence>
<dbReference type="Pfam" id="PF05494">
    <property type="entry name" value="MlaC"/>
    <property type="match status" value="1"/>
</dbReference>
<keyword evidence="4" id="KW-1185">Reference proteome</keyword>
<feature type="transmembrane region" description="Helical" evidence="2">
    <location>
        <begin position="43"/>
        <end position="61"/>
    </location>
</feature>
<evidence type="ECO:0000313" key="4">
    <source>
        <dbReference type="Proteomes" id="UP000003019"/>
    </source>
</evidence>
<evidence type="ECO:0000256" key="2">
    <source>
        <dbReference type="SAM" id="Phobius"/>
    </source>
</evidence>
<organism evidence="3 4">
    <name type="scientific">Neisseria shayeganii 871</name>
    <dbReference type="NCBI Taxonomy" id="1032488"/>
    <lineage>
        <taxon>Bacteria</taxon>
        <taxon>Pseudomonadati</taxon>
        <taxon>Pseudomonadota</taxon>
        <taxon>Betaproteobacteria</taxon>
        <taxon>Neisseriales</taxon>
        <taxon>Neisseriaceae</taxon>
        <taxon>Neisseria</taxon>
    </lineage>
</organism>
<dbReference type="PANTHER" id="PTHR36573:SF1">
    <property type="entry name" value="INTERMEMBRANE PHOSPHOLIPID TRANSPORT SYSTEM BINDING PROTEIN MLAC"/>
    <property type="match status" value="1"/>
</dbReference>
<dbReference type="EMBL" id="AGAY01000002">
    <property type="protein sequence ID" value="EGY53744.1"/>
    <property type="molecule type" value="Genomic_DNA"/>
</dbReference>
<proteinExistence type="predicted"/>
<dbReference type="PATRIC" id="fig|1032488.3.peg.46"/>
<dbReference type="PIRSF" id="PIRSF004649">
    <property type="entry name" value="MlaC"/>
    <property type="match status" value="1"/>
</dbReference>
<feature type="region of interest" description="Disordered" evidence="1">
    <location>
        <begin position="1"/>
        <end position="26"/>
    </location>
</feature>
<name>G4CEL6_9NEIS</name>
<keyword evidence="2" id="KW-1133">Transmembrane helix</keyword>
<comment type="caution">
    <text evidence="3">The sequence shown here is derived from an EMBL/GenBank/DDBJ whole genome shotgun (WGS) entry which is preliminary data.</text>
</comment>